<dbReference type="InterPro" id="IPR000515">
    <property type="entry name" value="MetI-like"/>
</dbReference>
<dbReference type="Proteomes" id="UP000024329">
    <property type="component" value="Unassembled WGS sequence"/>
</dbReference>
<feature type="transmembrane region" description="Helical" evidence="9">
    <location>
        <begin position="125"/>
        <end position="143"/>
    </location>
</feature>
<evidence type="ECO:0000256" key="4">
    <source>
        <dbReference type="ARBA" id="ARBA00022475"/>
    </source>
</evidence>
<dbReference type="PANTHER" id="PTHR30614">
    <property type="entry name" value="MEMBRANE COMPONENT OF AMINO ACID ABC TRANSPORTER"/>
    <property type="match status" value="1"/>
</dbReference>
<keyword evidence="11" id="KW-0614">Plasmid</keyword>
<dbReference type="PANTHER" id="PTHR30614:SF37">
    <property type="entry name" value="AMINO-ACID ABC TRANSPORTER PERMEASE PROTEIN YHDX-RELATED"/>
    <property type="match status" value="1"/>
</dbReference>
<keyword evidence="3 9" id="KW-0813">Transport</keyword>
<dbReference type="Pfam" id="PF00528">
    <property type="entry name" value="BPD_transp_1"/>
    <property type="match status" value="1"/>
</dbReference>
<evidence type="ECO:0000256" key="7">
    <source>
        <dbReference type="ARBA" id="ARBA00022989"/>
    </source>
</evidence>
<accession>A0A031JQU1</accession>
<evidence type="ECO:0000313" key="14">
    <source>
        <dbReference type="Proteomes" id="UP000094626"/>
    </source>
</evidence>
<evidence type="ECO:0000256" key="5">
    <source>
        <dbReference type="ARBA" id="ARBA00022692"/>
    </source>
</evidence>
<evidence type="ECO:0000256" key="9">
    <source>
        <dbReference type="RuleBase" id="RU363032"/>
    </source>
</evidence>
<keyword evidence="6" id="KW-0029">Amino-acid transport</keyword>
<dbReference type="SUPFAM" id="SSF161098">
    <property type="entry name" value="MetI-like"/>
    <property type="match status" value="1"/>
</dbReference>
<dbReference type="InterPro" id="IPR043429">
    <property type="entry name" value="ArtM/GltK/GlnP/TcyL/YhdX-like"/>
</dbReference>
<dbReference type="InterPro" id="IPR010065">
    <property type="entry name" value="AA_ABC_transptr_permease_3TM"/>
</dbReference>
<protein>
    <submittedName>
        <fullName evidence="11">ABC transporter permease</fullName>
    </submittedName>
    <submittedName>
        <fullName evidence="12">ABC-type amino acid transport system, permease component</fullName>
    </submittedName>
</protein>
<comment type="subcellular location">
    <subcellularLocation>
        <location evidence="1">Cell inner membrane</location>
        <topology evidence="1">Multi-pass membrane protein</topology>
    </subcellularLocation>
    <subcellularLocation>
        <location evidence="9">Cell membrane</location>
        <topology evidence="9">Multi-pass membrane protein</topology>
    </subcellularLocation>
</comment>
<dbReference type="PATRIC" id="fig|158500.4.peg.4587"/>
<dbReference type="GO" id="GO:0006865">
    <property type="term" value="P:amino acid transport"/>
    <property type="evidence" value="ECO:0007669"/>
    <property type="project" value="UniProtKB-KW"/>
</dbReference>
<feature type="transmembrane region" description="Helical" evidence="9">
    <location>
        <begin position="234"/>
        <end position="255"/>
    </location>
</feature>
<feature type="transmembrane region" description="Helical" evidence="9">
    <location>
        <begin position="345"/>
        <end position="366"/>
    </location>
</feature>
<dbReference type="KEGG" id="nre:BES08_21005"/>
<dbReference type="NCBIfam" id="TIGR01726">
    <property type="entry name" value="HEQRo_perm_3TM"/>
    <property type="match status" value="1"/>
</dbReference>
<sequence>MDRKIASRDLVRWWLPQALFAVLVLALGASLLAVAAHNLSVRGMVLDFGFLGSTARFPISETILAYSPSDTFARALVVGLGNTVLLALVVIVFSTLLGIPLALARRSEHLLASGSARVFIDAVRNTPLVVQLLFWYGVLTVTLPEPGRALQAVPGIFLNDRGLYVTSFGITGTALPLLLVVVGGLLTVAVLAWRGRLHLASVVTLATVISAGVLWLSLGLGVAPDVPHLDHYNFVGGLSITPEFAAVAFGSVLYASGFAAEIIRAGIAAVPCGQWDACRAMGLGDRQSLRLVIVPQALRVMVPPMTNQFAAILKNSTLALVVGYPDLNSIANTTMNHTGHALECVGLVALVYLTLAATISLGMGTLERRSARWAR</sequence>
<dbReference type="GO" id="GO:0022857">
    <property type="term" value="F:transmembrane transporter activity"/>
    <property type="evidence" value="ECO:0007669"/>
    <property type="project" value="InterPro"/>
</dbReference>
<evidence type="ECO:0000256" key="8">
    <source>
        <dbReference type="ARBA" id="ARBA00023136"/>
    </source>
</evidence>
<dbReference type="CDD" id="cd06261">
    <property type="entry name" value="TM_PBP2"/>
    <property type="match status" value="1"/>
</dbReference>
<feature type="transmembrane region" description="Helical" evidence="9">
    <location>
        <begin position="84"/>
        <end position="104"/>
    </location>
</feature>
<evidence type="ECO:0000313" key="11">
    <source>
        <dbReference type="EMBL" id="AOR79331.1"/>
    </source>
</evidence>
<keyword evidence="14" id="KW-1185">Reference proteome</keyword>
<reference evidence="12 13" key="1">
    <citation type="submission" date="2014-03" db="EMBL/GenBank/DDBJ databases">
        <title>Whole genome sequence of Novosphingobium resinovorum KF1.</title>
        <authorList>
            <person name="Gan H.M."/>
            <person name="Gan H.Y."/>
            <person name="Chew T.H."/>
            <person name="Savka M.A."/>
        </authorList>
    </citation>
    <scope>NUCLEOTIDE SEQUENCE [LARGE SCALE GENOMIC DNA]</scope>
    <source>
        <strain evidence="12 13">KF1</strain>
    </source>
</reference>
<evidence type="ECO:0000256" key="1">
    <source>
        <dbReference type="ARBA" id="ARBA00004429"/>
    </source>
</evidence>
<evidence type="ECO:0000259" key="10">
    <source>
        <dbReference type="PROSITE" id="PS50928"/>
    </source>
</evidence>
<dbReference type="GO" id="GO:0043190">
    <property type="term" value="C:ATP-binding cassette (ABC) transporter complex"/>
    <property type="evidence" value="ECO:0007669"/>
    <property type="project" value="InterPro"/>
</dbReference>
<name>A0A031JQU1_9SPHN</name>
<proteinExistence type="inferred from homology"/>
<reference evidence="14" key="3">
    <citation type="journal article" date="2017" name="J. Biotechnol.">
        <title>Complete genome sequence of Novosphingobium resinovorum SA1, a versatile xenobiotic-degrading bacterium capable of utilizing sulfanilic acid.</title>
        <authorList>
            <person name="Hegedus B."/>
            <person name="Kos P.B."/>
            <person name="Balint B."/>
            <person name="Maroti G."/>
            <person name="Gan H.M."/>
            <person name="Perei K."/>
            <person name="Rakhely G."/>
        </authorList>
    </citation>
    <scope>NUCLEOTIDE SEQUENCE [LARGE SCALE GENOMIC DNA]</scope>
    <source>
        <strain evidence="14">SA1</strain>
    </source>
</reference>
<organism evidence="12 13">
    <name type="scientific">Novosphingobium resinovorum</name>
    <dbReference type="NCBI Taxonomy" id="158500"/>
    <lineage>
        <taxon>Bacteria</taxon>
        <taxon>Pseudomonadati</taxon>
        <taxon>Pseudomonadota</taxon>
        <taxon>Alphaproteobacteria</taxon>
        <taxon>Sphingomonadales</taxon>
        <taxon>Sphingomonadaceae</taxon>
        <taxon>Novosphingobium</taxon>
    </lineage>
</organism>
<keyword evidence="7 9" id="KW-1133">Transmembrane helix</keyword>
<reference evidence="11" key="2">
    <citation type="submission" date="2016-08" db="EMBL/GenBank/DDBJ databases">
        <authorList>
            <person name="Seilhamer J.J."/>
        </authorList>
    </citation>
    <scope>NUCLEOTIDE SEQUENCE [LARGE SCALE GENOMIC DNA]</scope>
    <source>
        <strain evidence="11">SA1</strain>
        <plasmid evidence="11">pSA1</plasmid>
    </source>
</reference>
<keyword evidence="8 9" id="KW-0472">Membrane</keyword>
<evidence type="ECO:0000256" key="2">
    <source>
        <dbReference type="ARBA" id="ARBA00010072"/>
    </source>
</evidence>
<gene>
    <name evidence="11" type="ORF">BES08_21005</name>
    <name evidence="12" type="ORF">BV97_04511</name>
</gene>
<dbReference type="EMBL" id="CP017076">
    <property type="protein sequence ID" value="AOR79331.1"/>
    <property type="molecule type" value="Genomic_DNA"/>
</dbReference>
<feature type="transmembrane region" description="Helical" evidence="9">
    <location>
        <begin position="163"/>
        <end position="192"/>
    </location>
</feature>
<dbReference type="AlphaFoldDB" id="A0A031JQU1"/>
<dbReference type="RefSeq" id="WP_036528876.1">
    <property type="nucleotide sequence ID" value="NZ_CP017076.1"/>
</dbReference>
<dbReference type="EMBL" id="JFYZ01000035">
    <property type="protein sequence ID" value="EZP76628.1"/>
    <property type="molecule type" value="Genomic_DNA"/>
</dbReference>
<geneLocation type="plasmid" evidence="11 14">
    <name>pSA1</name>
</geneLocation>
<dbReference type="Proteomes" id="UP000094626">
    <property type="component" value="Plasmid pSA1"/>
</dbReference>
<keyword evidence="4" id="KW-1003">Cell membrane</keyword>
<evidence type="ECO:0000313" key="13">
    <source>
        <dbReference type="Proteomes" id="UP000024329"/>
    </source>
</evidence>
<comment type="similarity">
    <text evidence="2">Belongs to the binding-protein-dependent transport system permease family. HisMQ subfamily.</text>
</comment>
<feature type="domain" description="ABC transmembrane type-1" evidence="10">
    <location>
        <begin position="80"/>
        <end position="363"/>
    </location>
</feature>
<evidence type="ECO:0000256" key="6">
    <source>
        <dbReference type="ARBA" id="ARBA00022970"/>
    </source>
</evidence>
<dbReference type="OrthoDB" id="7190458at2"/>
<evidence type="ECO:0000256" key="3">
    <source>
        <dbReference type="ARBA" id="ARBA00022448"/>
    </source>
</evidence>
<keyword evidence="5 9" id="KW-0812">Transmembrane</keyword>
<dbReference type="eggNOG" id="COG4597">
    <property type="taxonomic scope" value="Bacteria"/>
</dbReference>
<dbReference type="Gene3D" id="1.10.3720.10">
    <property type="entry name" value="MetI-like"/>
    <property type="match status" value="2"/>
</dbReference>
<evidence type="ECO:0000313" key="12">
    <source>
        <dbReference type="EMBL" id="EZP76628.1"/>
    </source>
</evidence>
<feature type="transmembrane region" description="Helical" evidence="9">
    <location>
        <begin position="199"/>
        <end position="222"/>
    </location>
</feature>
<dbReference type="InterPro" id="IPR035906">
    <property type="entry name" value="MetI-like_sf"/>
</dbReference>
<dbReference type="PROSITE" id="PS50928">
    <property type="entry name" value="ABC_TM1"/>
    <property type="match status" value="1"/>
</dbReference>